<evidence type="ECO:0000256" key="6">
    <source>
        <dbReference type="ARBA" id="ARBA00022692"/>
    </source>
</evidence>
<evidence type="ECO:0000256" key="8">
    <source>
        <dbReference type="ARBA" id="ARBA00022777"/>
    </source>
</evidence>
<dbReference type="FunFam" id="3.40.50.10330:FF:000016">
    <property type="entry name" value="Diacylglycerol kinase"/>
    <property type="match status" value="1"/>
</dbReference>
<accession>A0A2U1MIL0</accession>
<feature type="region of interest" description="Disordered" evidence="16">
    <location>
        <begin position="1088"/>
        <end position="1135"/>
    </location>
</feature>
<evidence type="ECO:0000256" key="2">
    <source>
        <dbReference type="ARBA" id="ARBA00004141"/>
    </source>
</evidence>
<dbReference type="SMART" id="SM01417">
    <property type="entry name" value="Solute_trans_a"/>
    <property type="match status" value="1"/>
</dbReference>
<dbReference type="GO" id="GO:0004143">
    <property type="term" value="F:ATP-dependent diacylglycerol kinase activity"/>
    <property type="evidence" value="ECO:0007669"/>
    <property type="project" value="UniProtKB-EC"/>
</dbReference>
<dbReference type="SMART" id="SM00045">
    <property type="entry name" value="DAGKa"/>
    <property type="match status" value="1"/>
</dbReference>
<keyword evidence="12" id="KW-0346">Stress response</keyword>
<comment type="function">
    <text evidence="14">Phosphorylates the second messenger diacylglycerol (DAG) to generate phosphatidic acid (PA), another important signaling molecule. PA is required for plant development and responses to abiotic stress and pathogen attack. May be involved in the accumulation of PA during cold stress.</text>
</comment>
<keyword evidence="7 15" id="KW-0547">Nucleotide-binding</keyword>
<evidence type="ECO:0000313" key="20">
    <source>
        <dbReference type="Proteomes" id="UP000245207"/>
    </source>
</evidence>
<feature type="compositionally biased region" description="Polar residues" evidence="16">
    <location>
        <begin position="474"/>
        <end position="488"/>
    </location>
</feature>
<evidence type="ECO:0000256" key="13">
    <source>
        <dbReference type="ARBA" id="ARBA00023136"/>
    </source>
</evidence>
<keyword evidence="20" id="KW-1185">Reference proteome</keyword>
<dbReference type="STRING" id="35608.A0A2U1MIL0"/>
<dbReference type="GO" id="GO:0007200">
    <property type="term" value="P:phospholipase C-activating G protein-coupled receptor signaling pathway"/>
    <property type="evidence" value="ECO:0007669"/>
    <property type="project" value="InterPro"/>
</dbReference>
<feature type="transmembrane region" description="Helical" evidence="17">
    <location>
        <begin position="160"/>
        <end position="184"/>
    </location>
</feature>
<dbReference type="EMBL" id="PKPP01005196">
    <property type="protein sequence ID" value="PWA61056.1"/>
    <property type="molecule type" value="Genomic_DNA"/>
</dbReference>
<name>A0A2U1MIL0_ARTAN</name>
<dbReference type="GO" id="GO:0005524">
    <property type="term" value="F:ATP binding"/>
    <property type="evidence" value="ECO:0007669"/>
    <property type="project" value="UniProtKB-KW"/>
</dbReference>
<dbReference type="FunFam" id="2.60.200.40:FF:000007">
    <property type="entry name" value="diacylglycerol kinase"/>
    <property type="match status" value="1"/>
</dbReference>
<comment type="similarity">
    <text evidence="3 15">Belongs to the eukaryotic diacylglycerol kinase family.</text>
</comment>
<dbReference type="InterPro" id="IPR001206">
    <property type="entry name" value="Diacylglycerol_kinase_cat_dom"/>
</dbReference>
<keyword evidence="13 17" id="KW-0472">Membrane</keyword>
<evidence type="ECO:0000313" key="19">
    <source>
        <dbReference type="EMBL" id="PWA61056.1"/>
    </source>
</evidence>
<evidence type="ECO:0000256" key="4">
    <source>
        <dbReference type="ARBA" id="ARBA00011245"/>
    </source>
</evidence>
<dbReference type="PROSITE" id="PS50146">
    <property type="entry name" value="DAGK"/>
    <property type="match status" value="1"/>
</dbReference>
<comment type="caution">
    <text evidence="19">The sequence shown here is derived from an EMBL/GenBank/DDBJ whole genome shotgun (WGS) entry which is preliminary data.</text>
</comment>
<evidence type="ECO:0000256" key="1">
    <source>
        <dbReference type="ARBA" id="ARBA00001383"/>
    </source>
</evidence>
<evidence type="ECO:0000256" key="10">
    <source>
        <dbReference type="ARBA" id="ARBA00022840"/>
    </source>
</evidence>
<organism evidence="19 20">
    <name type="scientific">Artemisia annua</name>
    <name type="common">Sweet wormwood</name>
    <dbReference type="NCBI Taxonomy" id="35608"/>
    <lineage>
        <taxon>Eukaryota</taxon>
        <taxon>Viridiplantae</taxon>
        <taxon>Streptophyta</taxon>
        <taxon>Embryophyta</taxon>
        <taxon>Tracheophyta</taxon>
        <taxon>Spermatophyta</taxon>
        <taxon>Magnoliopsida</taxon>
        <taxon>eudicotyledons</taxon>
        <taxon>Gunneridae</taxon>
        <taxon>Pentapetalae</taxon>
        <taxon>asterids</taxon>
        <taxon>campanulids</taxon>
        <taxon>Asterales</taxon>
        <taxon>Asteraceae</taxon>
        <taxon>Asteroideae</taxon>
        <taxon>Anthemideae</taxon>
        <taxon>Artemisiinae</taxon>
        <taxon>Artemisia</taxon>
    </lineage>
</organism>
<comment type="subunit">
    <text evidence="4">Monomer.</text>
</comment>
<dbReference type="GO" id="GO:0016020">
    <property type="term" value="C:membrane"/>
    <property type="evidence" value="ECO:0007669"/>
    <property type="project" value="UniProtKB-SubCell"/>
</dbReference>
<reference evidence="19 20" key="1">
    <citation type="journal article" date="2018" name="Mol. Plant">
        <title>The genome of Artemisia annua provides insight into the evolution of Asteraceae family and artemisinin biosynthesis.</title>
        <authorList>
            <person name="Shen Q."/>
            <person name="Zhang L."/>
            <person name="Liao Z."/>
            <person name="Wang S."/>
            <person name="Yan T."/>
            <person name="Shi P."/>
            <person name="Liu M."/>
            <person name="Fu X."/>
            <person name="Pan Q."/>
            <person name="Wang Y."/>
            <person name="Lv Z."/>
            <person name="Lu X."/>
            <person name="Zhang F."/>
            <person name="Jiang W."/>
            <person name="Ma Y."/>
            <person name="Chen M."/>
            <person name="Hao X."/>
            <person name="Li L."/>
            <person name="Tang Y."/>
            <person name="Lv G."/>
            <person name="Zhou Y."/>
            <person name="Sun X."/>
            <person name="Brodelius P.E."/>
            <person name="Rose J.K.C."/>
            <person name="Tang K."/>
        </authorList>
    </citation>
    <scope>NUCLEOTIDE SEQUENCE [LARGE SCALE GENOMIC DNA]</scope>
    <source>
        <strain evidence="20">cv. Huhao1</strain>
        <tissue evidence="19">Leaf</tissue>
    </source>
</reference>
<dbReference type="InterPro" id="IPR017438">
    <property type="entry name" value="ATP-NAD_kinase_N"/>
</dbReference>
<evidence type="ECO:0000256" key="9">
    <source>
        <dbReference type="ARBA" id="ARBA00022821"/>
    </source>
</evidence>
<feature type="transmembrane region" description="Helical" evidence="17">
    <location>
        <begin position="204"/>
        <end position="224"/>
    </location>
</feature>
<sequence>MNKYSSTEDLIINLLKGSSSPSWPSLVAGIFVFISLTLSIYLLFEHLSAYKNPEEQKFLFGIILMAPCYAVESFISLLNPSISVDIEILRDCYEAFAMYCFGRYLVACLGGENRAIEFMEREGRAALKTPLLEQSSDSGMVKHIFPMNLFLKPWRLGQRVYLIIKIGIVQYMIIKAVTAVLAVILEAFDVYCEGNFKWGCGYPYMAVVLNFSQSWALYCLVMFYEITADELSHIHPLAKFLTFKSIVFLTWWQGIAIALLCSFGLVRSPIAQALHFQSSIQDFIICIECSYKVSSLTSLCINPEQMGIASVVHLYVFPSKPYELMGDLFKGDVSVLGDYASTDCPVDPDEVRDSERPTKLRLPQPDDDVKSRTAIRESVRDVFVGGGEYIVNDLRFTMTQAVEPVEKGFTRFNQKLHKISQNIKSNKDRRIKDDSCINTSPTKRVIRGIDDPLLNGSFSDSAATRKKRHRRKSGYTSAESGGESSSDQMYGGYQVRGRRWKRACSLDVVHHMSNSGRKNQPYSSLIEKVAYLNILLIINYSTQRQFNSLDSAMTNQHSSSENFLKGFYIPDYILNPGGDVKVDCDAPSCPTLVFINSKSGGQLGGELLITYRSVLNPNQVFDLGEDAPDKVLQRLYLTLENLKLRDDYLAPKIEKKLRIIVAGGDGTAGWLLGVVSDLKLSHPPPIATVPLGTGNNLPFAFGWGKKNPGTNRESVLKFLNQVLEGKEMEIDSWHILMRMKSAPKDCAPIAPLELPHSLHAFNRVSDTDELNVSGYDTFRGGFWNYFSMGMDAQVSYAFHCERKLHPEKFKNQLTNQSTYAKIGCTQGWFAASLFQPSSKNIAQLMKVKIMQRHGGWKDLKIHHSIRSILCLNLPSFSGGLNPWGTPNQNKTRDRDLTPPYVDDGLIEIVGFRDAWHGLVLLAPKGHGTRLAQTHRVRFEFHKGAADCTYMRMDGEPWKQPLPVEDDTTVVEISHLGRVKMLATQNCISKSVNDPSTPHSHDQHEDGEDSGNEDATPKGEEWRKFGAADTFKIPEDVDISRLISRSGRLSNIRRPNRSNEEYETIDLTLDGDSADEQGENMDNDLVADKETGQDASLKNDDGHKKTEVRRDTGTEKMEHERAGTGKGKRAVGKRKMEPVVGKGKKIFDNDEIGNSKDKDAAAVDGQLSDDDFVSQQKTKIPKVTLSTKKTFTTKGLDRNISMFEDYLLHKNNRNYDRMSHAERKVMQLGCRTTNNFVDCGVFTMRHMETYKGNGADLCCLSKEGKKQMKELKGLRIKYAVKMLFSDCNLVKSDIDREVHRFHNVLEEEKKRLRKDAFERIKLRVSTKFEVPRPGCSETNKLRV</sequence>
<dbReference type="OrthoDB" id="5348404at2759"/>
<keyword evidence="5 15" id="KW-0808">Transferase</keyword>
<dbReference type="Pfam" id="PF00781">
    <property type="entry name" value="DAGK_cat"/>
    <property type="match status" value="1"/>
</dbReference>
<dbReference type="Proteomes" id="UP000245207">
    <property type="component" value="Unassembled WGS sequence"/>
</dbReference>
<comment type="catalytic activity">
    <reaction evidence="1 15">
        <text>a 1,2-diacyl-sn-glycerol + ATP = a 1,2-diacyl-sn-glycero-3-phosphate + ADP + H(+)</text>
        <dbReference type="Rhea" id="RHEA:10272"/>
        <dbReference type="ChEBI" id="CHEBI:15378"/>
        <dbReference type="ChEBI" id="CHEBI:17815"/>
        <dbReference type="ChEBI" id="CHEBI:30616"/>
        <dbReference type="ChEBI" id="CHEBI:58608"/>
        <dbReference type="ChEBI" id="CHEBI:456216"/>
        <dbReference type="EC" id="2.7.1.107"/>
    </reaction>
</comment>
<evidence type="ECO:0000256" key="3">
    <source>
        <dbReference type="ARBA" id="ARBA00009280"/>
    </source>
</evidence>
<keyword evidence="6 17" id="KW-0812">Transmembrane</keyword>
<dbReference type="Gene3D" id="2.60.200.40">
    <property type="match status" value="1"/>
</dbReference>
<dbReference type="InterPro" id="IPR037607">
    <property type="entry name" value="DGK"/>
</dbReference>
<dbReference type="Pfam" id="PF00609">
    <property type="entry name" value="DAGK_acc"/>
    <property type="match status" value="1"/>
</dbReference>
<dbReference type="PANTHER" id="PTHR11255:SF98">
    <property type="entry name" value="DIACYLGLYCEROL KINASE 5"/>
    <property type="match status" value="1"/>
</dbReference>
<evidence type="ECO:0000256" key="11">
    <source>
        <dbReference type="ARBA" id="ARBA00022989"/>
    </source>
</evidence>
<dbReference type="InterPro" id="IPR005178">
    <property type="entry name" value="Ostalpha/TMEM184C"/>
</dbReference>
<feature type="compositionally biased region" description="Basic and acidic residues" evidence="16">
    <location>
        <begin position="349"/>
        <end position="358"/>
    </location>
</feature>
<evidence type="ECO:0000259" key="18">
    <source>
        <dbReference type="PROSITE" id="PS50146"/>
    </source>
</evidence>
<evidence type="ECO:0000256" key="16">
    <source>
        <dbReference type="SAM" id="MobiDB-lite"/>
    </source>
</evidence>
<evidence type="ECO:0000256" key="17">
    <source>
        <dbReference type="SAM" id="Phobius"/>
    </source>
</evidence>
<dbReference type="GO" id="GO:0006952">
    <property type="term" value="P:defense response"/>
    <property type="evidence" value="ECO:0007669"/>
    <property type="project" value="UniProtKB-KW"/>
</dbReference>
<feature type="compositionally biased region" description="Polar residues" evidence="16">
    <location>
        <begin position="988"/>
        <end position="997"/>
    </location>
</feature>
<feature type="compositionally biased region" description="Basic residues" evidence="16">
    <location>
        <begin position="464"/>
        <end position="473"/>
    </location>
</feature>
<proteinExistence type="inferred from homology"/>
<dbReference type="EC" id="2.7.1.107" evidence="15"/>
<feature type="domain" description="DAGKc" evidence="18">
    <location>
        <begin position="586"/>
        <end position="739"/>
    </location>
</feature>
<protein>
    <recommendedName>
        <fullName evidence="15">Diacylglycerol kinase</fullName>
        <shortName evidence="15">DAG kinase</shortName>
        <ecNumber evidence="15">2.7.1.107</ecNumber>
    </recommendedName>
</protein>
<keyword evidence="9" id="KW-0611">Plant defense</keyword>
<dbReference type="SMART" id="SM00046">
    <property type="entry name" value="DAGKc"/>
    <property type="match status" value="1"/>
</dbReference>
<dbReference type="SUPFAM" id="SSF111331">
    <property type="entry name" value="NAD kinase/diacylglycerol kinase-like"/>
    <property type="match status" value="1"/>
</dbReference>
<dbReference type="Gene3D" id="3.40.395.10">
    <property type="entry name" value="Adenoviral Proteinase, Chain A"/>
    <property type="match status" value="1"/>
</dbReference>
<evidence type="ECO:0000256" key="14">
    <source>
        <dbReference type="ARBA" id="ARBA00060336"/>
    </source>
</evidence>
<feature type="region of interest" description="Disordered" evidence="16">
    <location>
        <begin position="457"/>
        <end position="490"/>
    </location>
</feature>
<feature type="compositionally biased region" description="Basic and acidic residues" evidence="16">
    <location>
        <begin position="1088"/>
        <end position="1122"/>
    </location>
</feature>
<comment type="subcellular location">
    <subcellularLocation>
        <location evidence="2">Membrane</location>
        <topology evidence="2">Multi-pass membrane protein</topology>
    </subcellularLocation>
</comment>
<evidence type="ECO:0000256" key="5">
    <source>
        <dbReference type="ARBA" id="ARBA00022679"/>
    </source>
</evidence>
<feature type="region of interest" description="Disordered" evidence="16">
    <location>
        <begin position="346"/>
        <end position="370"/>
    </location>
</feature>
<dbReference type="Pfam" id="PF03619">
    <property type="entry name" value="Solute_trans_a"/>
    <property type="match status" value="1"/>
</dbReference>
<feature type="transmembrane region" description="Helical" evidence="17">
    <location>
        <begin position="23"/>
        <end position="44"/>
    </location>
</feature>
<feature type="region of interest" description="Disordered" evidence="16">
    <location>
        <begin position="988"/>
        <end position="1018"/>
    </location>
</feature>
<evidence type="ECO:0000256" key="12">
    <source>
        <dbReference type="ARBA" id="ARBA00023016"/>
    </source>
</evidence>
<gene>
    <name evidence="19" type="ORF">CTI12_AA376570</name>
</gene>
<dbReference type="InterPro" id="IPR000756">
    <property type="entry name" value="Diacylglycerol_kin_accessory"/>
</dbReference>
<evidence type="ECO:0000256" key="15">
    <source>
        <dbReference type="RuleBase" id="RU361128"/>
    </source>
</evidence>
<keyword evidence="10 15" id="KW-0067">ATP-binding</keyword>
<feature type="transmembrane region" description="Helical" evidence="17">
    <location>
        <begin position="245"/>
        <end position="266"/>
    </location>
</feature>
<dbReference type="Gene3D" id="3.40.50.10330">
    <property type="entry name" value="Probable inorganic polyphosphate/atp-NAD kinase, domain 1"/>
    <property type="match status" value="1"/>
</dbReference>
<keyword evidence="8 15" id="KW-0418">Kinase</keyword>
<keyword evidence="11 17" id="KW-1133">Transmembrane helix</keyword>
<dbReference type="InterPro" id="IPR016064">
    <property type="entry name" value="NAD/diacylglycerol_kinase_sf"/>
</dbReference>
<evidence type="ECO:0000256" key="7">
    <source>
        <dbReference type="ARBA" id="ARBA00022741"/>
    </source>
</evidence>
<dbReference type="PANTHER" id="PTHR11255">
    <property type="entry name" value="DIACYLGLYCEROL KINASE"/>
    <property type="match status" value="1"/>
</dbReference>